<name>A0AAW2YDZ7_9LAMI</name>
<comment type="similarity">
    <text evidence="1 4">Belongs to the iron/ascorbate-dependent oxidoreductase family.</text>
</comment>
<dbReference type="GO" id="GO:0046872">
    <property type="term" value="F:metal ion binding"/>
    <property type="evidence" value="ECO:0007669"/>
    <property type="project" value="UniProtKB-KW"/>
</dbReference>
<gene>
    <name evidence="6" type="ORF">Slati_0296300</name>
</gene>
<keyword evidence="3 4" id="KW-0408">Iron</keyword>
<dbReference type="PANTHER" id="PTHR47991">
    <property type="entry name" value="OXOGLUTARATE/IRON-DEPENDENT DIOXYGENASE"/>
    <property type="match status" value="1"/>
</dbReference>
<dbReference type="InterPro" id="IPR050295">
    <property type="entry name" value="Plant_2OG-oxidoreductases"/>
</dbReference>
<dbReference type="AlphaFoldDB" id="A0AAW2YDZ7"/>
<dbReference type="EMBL" id="JACGWN010000001">
    <property type="protein sequence ID" value="KAL0464087.1"/>
    <property type="molecule type" value="Genomic_DNA"/>
</dbReference>
<dbReference type="InterPro" id="IPR027443">
    <property type="entry name" value="IPNS-like_sf"/>
</dbReference>
<dbReference type="GO" id="GO:0009805">
    <property type="term" value="P:coumarin biosynthetic process"/>
    <property type="evidence" value="ECO:0007669"/>
    <property type="project" value="UniProtKB-ARBA"/>
</dbReference>
<feature type="domain" description="Fe2OG dioxygenase" evidence="5">
    <location>
        <begin position="168"/>
        <end position="266"/>
    </location>
</feature>
<evidence type="ECO:0000313" key="6">
    <source>
        <dbReference type="EMBL" id="KAL0464087.1"/>
    </source>
</evidence>
<dbReference type="SUPFAM" id="SSF51197">
    <property type="entry name" value="Clavaminate synthase-like"/>
    <property type="match status" value="1"/>
</dbReference>
<dbReference type="InterPro" id="IPR005123">
    <property type="entry name" value="Oxoglu/Fe-dep_dioxygenase_dom"/>
</dbReference>
<comment type="caution">
    <text evidence="6">The sequence shown here is derived from an EMBL/GenBank/DDBJ whole genome shotgun (WGS) entry which is preliminary data.</text>
</comment>
<reference evidence="6" key="2">
    <citation type="journal article" date="2024" name="Plant">
        <title>Genomic evolution and insights into agronomic trait innovations of Sesamum species.</title>
        <authorList>
            <person name="Miao H."/>
            <person name="Wang L."/>
            <person name="Qu L."/>
            <person name="Liu H."/>
            <person name="Sun Y."/>
            <person name="Le M."/>
            <person name="Wang Q."/>
            <person name="Wei S."/>
            <person name="Zheng Y."/>
            <person name="Lin W."/>
            <person name="Duan Y."/>
            <person name="Cao H."/>
            <person name="Xiong S."/>
            <person name="Wang X."/>
            <person name="Wei L."/>
            <person name="Li C."/>
            <person name="Ma Q."/>
            <person name="Ju M."/>
            <person name="Zhao R."/>
            <person name="Li G."/>
            <person name="Mu C."/>
            <person name="Tian Q."/>
            <person name="Mei H."/>
            <person name="Zhang T."/>
            <person name="Gao T."/>
            <person name="Zhang H."/>
        </authorList>
    </citation>
    <scope>NUCLEOTIDE SEQUENCE</scope>
    <source>
        <strain evidence="6">KEN1</strain>
    </source>
</reference>
<dbReference type="PROSITE" id="PS51471">
    <property type="entry name" value="FE2OG_OXY"/>
    <property type="match status" value="1"/>
</dbReference>
<evidence type="ECO:0000256" key="4">
    <source>
        <dbReference type="RuleBase" id="RU003682"/>
    </source>
</evidence>
<protein>
    <submittedName>
        <fullName evidence="6">2-oxoglutarate-dependent dioxygenase 21, chloroplastic</fullName>
    </submittedName>
</protein>
<dbReference type="GO" id="GO:0002238">
    <property type="term" value="P:response to molecule of fungal origin"/>
    <property type="evidence" value="ECO:0007669"/>
    <property type="project" value="UniProtKB-ARBA"/>
</dbReference>
<organism evidence="6">
    <name type="scientific">Sesamum latifolium</name>
    <dbReference type="NCBI Taxonomy" id="2727402"/>
    <lineage>
        <taxon>Eukaryota</taxon>
        <taxon>Viridiplantae</taxon>
        <taxon>Streptophyta</taxon>
        <taxon>Embryophyta</taxon>
        <taxon>Tracheophyta</taxon>
        <taxon>Spermatophyta</taxon>
        <taxon>Magnoliopsida</taxon>
        <taxon>eudicotyledons</taxon>
        <taxon>Gunneridae</taxon>
        <taxon>Pentapetalae</taxon>
        <taxon>asterids</taxon>
        <taxon>lamiids</taxon>
        <taxon>Lamiales</taxon>
        <taxon>Pedaliaceae</taxon>
        <taxon>Sesamum</taxon>
    </lineage>
</organism>
<evidence type="ECO:0000256" key="2">
    <source>
        <dbReference type="ARBA" id="ARBA00022723"/>
    </source>
</evidence>
<keyword evidence="2 4" id="KW-0479">Metal-binding</keyword>
<dbReference type="Pfam" id="PF14226">
    <property type="entry name" value="DIOX_N"/>
    <property type="match status" value="1"/>
</dbReference>
<evidence type="ECO:0000259" key="5">
    <source>
        <dbReference type="PROSITE" id="PS51471"/>
    </source>
</evidence>
<dbReference type="InterPro" id="IPR026992">
    <property type="entry name" value="DIOX_N"/>
</dbReference>
<evidence type="ECO:0000256" key="1">
    <source>
        <dbReference type="ARBA" id="ARBA00008056"/>
    </source>
</evidence>
<sequence>MEENSADVPIIDVSDLLHQKQNDGVSKSMVVERIHEACRTYGFFHVINHGVGETVIEEALDVNTQFFHLPMQIKEEFWSDDVEKVVRFGEVGGGGYSRDFLKLYANPLHQFLPSWPTLPLLYSLSYILQGKMGLYATEVRKLTIQLFGAIMESLHLSETHLKQNFEQGIQILGVNSFSPCSRSDITTGVLPHTDHTFITLLLQSGPGLQIMDRGGSWKSVPRLKGSLQVLVGDHLEVLSNGLYKSVLHRVPSCKDTRLSIANLHSLGMDEIVEPAGELGNEGRYRGSSLRDFLKHLASRDTRPFIETLRIN</sequence>
<dbReference type="GO" id="GO:0016706">
    <property type="term" value="F:2-oxoglutarate-dependent dioxygenase activity"/>
    <property type="evidence" value="ECO:0007669"/>
    <property type="project" value="UniProtKB-ARBA"/>
</dbReference>
<reference evidence="6" key="1">
    <citation type="submission" date="2020-06" db="EMBL/GenBank/DDBJ databases">
        <authorList>
            <person name="Li T."/>
            <person name="Hu X."/>
            <person name="Zhang T."/>
            <person name="Song X."/>
            <person name="Zhang H."/>
            <person name="Dai N."/>
            <person name="Sheng W."/>
            <person name="Hou X."/>
            <person name="Wei L."/>
        </authorList>
    </citation>
    <scope>NUCLEOTIDE SEQUENCE</scope>
    <source>
        <strain evidence="6">KEN1</strain>
        <tissue evidence="6">Leaf</tissue>
    </source>
</reference>
<dbReference type="Pfam" id="PF03171">
    <property type="entry name" value="2OG-FeII_Oxy"/>
    <property type="match status" value="1"/>
</dbReference>
<dbReference type="Gene3D" id="2.60.120.330">
    <property type="entry name" value="B-lactam Antibiotic, Isopenicillin N Synthase, Chain"/>
    <property type="match status" value="1"/>
</dbReference>
<proteinExistence type="inferred from homology"/>
<evidence type="ECO:0000256" key="3">
    <source>
        <dbReference type="ARBA" id="ARBA00023004"/>
    </source>
</evidence>
<keyword evidence="6" id="KW-0223">Dioxygenase</keyword>
<keyword evidence="4" id="KW-0560">Oxidoreductase</keyword>
<dbReference type="InterPro" id="IPR044861">
    <property type="entry name" value="IPNS-like_FE2OG_OXY"/>
</dbReference>
<accession>A0AAW2YDZ7</accession>